<comment type="caution">
    <text evidence="7">The sequence shown here is derived from an EMBL/GenBank/DDBJ whole genome shotgun (WGS) entry which is preliminary data.</text>
</comment>
<keyword evidence="3 4" id="KW-0413">Isomerase</keyword>
<evidence type="ECO:0000256" key="3">
    <source>
        <dbReference type="ARBA" id="ARBA00023235"/>
    </source>
</evidence>
<evidence type="ECO:0000259" key="6">
    <source>
        <dbReference type="PROSITE" id="PS50072"/>
    </source>
</evidence>
<dbReference type="Pfam" id="PF00160">
    <property type="entry name" value="Pro_isomerase"/>
    <property type="match status" value="1"/>
</dbReference>
<dbReference type="PRINTS" id="PR00153">
    <property type="entry name" value="CSAPPISMRASE"/>
</dbReference>
<dbReference type="Gene3D" id="2.40.100.10">
    <property type="entry name" value="Cyclophilin-like"/>
    <property type="match status" value="1"/>
</dbReference>
<protein>
    <recommendedName>
        <fullName evidence="4">Peptidyl-prolyl cis-trans isomerase</fullName>
        <shortName evidence="4">PPIase</shortName>
        <ecNumber evidence="4">5.2.1.8</ecNumber>
    </recommendedName>
</protein>
<accession>A0ABV0EBW0</accession>
<feature type="compositionally biased region" description="Basic residues" evidence="5">
    <location>
        <begin position="200"/>
        <end position="219"/>
    </location>
</feature>
<evidence type="ECO:0000256" key="5">
    <source>
        <dbReference type="SAM" id="MobiDB-lite"/>
    </source>
</evidence>
<comment type="function">
    <text evidence="4">PPIases accelerate the folding of proteins. It catalyzes the cis-trans isomerization of proline imidic peptide bonds in oligopeptides.</text>
</comment>
<dbReference type="PROSITE" id="PS50072">
    <property type="entry name" value="CSA_PPIASE_2"/>
    <property type="match status" value="1"/>
</dbReference>
<dbReference type="EC" id="5.2.1.8" evidence="4"/>
<evidence type="ECO:0000256" key="2">
    <source>
        <dbReference type="ARBA" id="ARBA00023110"/>
    </source>
</evidence>
<evidence type="ECO:0000256" key="1">
    <source>
        <dbReference type="ARBA" id="ARBA00007365"/>
    </source>
</evidence>
<proteinExistence type="inferred from homology"/>
<comment type="similarity">
    <text evidence="1 4">Belongs to the cyclophilin-type PPIase family.</text>
</comment>
<comment type="catalytic activity">
    <reaction evidence="4">
        <text>[protein]-peptidylproline (omega=180) = [protein]-peptidylproline (omega=0)</text>
        <dbReference type="Rhea" id="RHEA:16237"/>
        <dbReference type="Rhea" id="RHEA-COMP:10747"/>
        <dbReference type="Rhea" id="RHEA-COMP:10748"/>
        <dbReference type="ChEBI" id="CHEBI:83833"/>
        <dbReference type="ChEBI" id="CHEBI:83834"/>
        <dbReference type="EC" id="5.2.1.8"/>
    </reaction>
</comment>
<dbReference type="RefSeq" id="WP_347306861.1">
    <property type="nucleotide sequence ID" value="NZ_JBAJEX010000001.1"/>
</dbReference>
<dbReference type="InterPro" id="IPR029000">
    <property type="entry name" value="Cyclophilin-like_dom_sf"/>
</dbReference>
<evidence type="ECO:0000313" key="7">
    <source>
        <dbReference type="EMBL" id="MEO1766116.1"/>
    </source>
</evidence>
<dbReference type="SUPFAM" id="SSF50891">
    <property type="entry name" value="Cyclophilin-like"/>
    <property type="match status" value="1"/>
</dbReference>
<keyword evidence="8" id="KW-1185">Reference proteome</keyword>
<keyword evidence="4" id="KW-0732">Signal</keyword>
<dbReference type="EMBL" id="JBAJEX010000001">
    <property type="protein sequence ID" value="MEO1766116.1"/>
    <property type="molecule type" value="Genomic_DNA"/>
</dbReference>
<reference evidence="7 8" key="1">
    <citation type="submission" date="2024-02" db="EMBL/GenBank/DDBJ databases">
        <title>New thermophilic sulfur-oxidizing bacteria from a hot springs of the Uzon caldera (Kamchatka, Russia).</title>
        <authorList>
            <person name="Dukat A.M."/>
            <person name="Elcheninov A.G."/>
            <person name="Frolov E.N."/>
        </authorList>
    </citation>
    <scope>NUCLEOTIDE SEQUENCE [LARGE SCALE GENOMIC DNA]</scope>
    <source>
        <strain evidence="7 8">AK1</strain>
    </source>
</reference>
<dbReference type="Proteomes" id="UP001482231">
    <property type="component" value="Unassembled WGS sequence"/>
</dbReference>
<keyword evidence="2 4" id="KW-0697">Rotamase</keyword>
<evidence type="ECO:0000313" key="8">
    <source>
        <dbReference type="Proteomes" id="UP001482231"/>
    </source>
</evidence>
<feature type="signal peptide" evidence="4">
    <location>
        <begin position="1"/>
        <end position="20"/>
    </location>
</feature>
<feature type="domain" description="PPIase cyclophilin-type" evidence="6">
    <location>
        <begin position="32"/>
        <end position="186"/>
    </location>
</feature>
<evidence type="ECO:0000256" key="4">
    <source>
        <dbReference type="RuleBase" id="RU363019"/>
    </source>
</evidence>
<dbReference type="InterPro" id="IPR002130">
    <property type="entry name" value="Cyclophilin-type_PPIase_dom"/>
</dbReference>
<dbReference type="CDD" id="cd01920">
    <property type="entry name" value="cyclophilin_EcCYP_like"/>
    <property type="match status" value="1"/>
</dbReference>
<dbReference type="GO" id="GO:0016853">
    <property type="term" value="F:isomerase activity"/>
    <property type="evidence" value="ECO:0007669"/>
    <property type="project" value="UniProtKB-KW"/>
</dbReference>
<gene>
    <name evidence="7" type="ORF">V6E02_02660</name>
</gene>
<dbReference type="InterPro" id="IPR020892">
    <property type="entry name" value="Cyclophilin-type_PPIase_CS"/>
</dbReference>
<dbReference type="PROSITE" id="PS00170">
    <property type="entry name" value="CSA_PPIASE_1"/>
    <property type="match status" value="1"/>
</dbReference>
<dbReference type="PANTHER" id="PTHR43246">
    <property type="entry name" value="PEPTIDYL-PROLYL CIS-TRANS ISOMERASE CYP38, CHLOROPLASTIC"/>
    <property type="match status" value="1"/>
</dbReference>
<name>A0ABV0EBW0_9BURK</name>
<organism evidence="7 8">
    <name type="scientific">Thiobacter aerophilum</name>
    <dbReference type="NCBI Taxonomy" id="3121275"/>
    <lineage>
        <taxon>Bacteria</taxon>
        <taxon>Pseudomonadati</taxon>
        <taxon>Pseudomonadota</taxon>
        <taxon>Betaproteobacteria</taxon>
        <taxon>Burkholderiales</taxon>
        <taxon>Thiobacteraceae</taxon>
        <taxon>Thiobacter</taxon>
    </lineage>
</organism>
<dbReference type="InterPro" id="IPR044665">
    <property type="entry name" value="E_coli_cyclophilin_A-like"/>
</dbReference>
<feature type="chain" id="PRO_5044997842" description="Peptidyl-prolyl cis-trans isomerase" evidence="4">
    <location>
        <begin position="21"/>
        <end position="219"/>
    </location>
</feature>
<sequence length="219" mass="23730">MKWILASLALLLACVLPARAANPRVEFMTSHGNIVLELYPDKAPLTVANFLNYVQSGFYEGTIFHRVVNDFIVQGGAFTPDFTAKPTLPPIPSEAKNGLTNEAWTVAMARGRDIDSATSQFFINLDSNKFLNHYKDDPDYYGYCVFGKVVSGFEVVKKIAALPTGAAGPLKEDVPLEPVVIQKVALLPAAPSASPSQPKGKTHGKGQTRHKPRPHLAGT</sequence>
<feature type="region of interest" description="Disordered" evidence="5">
    <location>
        <begin position="190"/>
        <end position="219"/>
    </location>
</feature>